<gene>
    <name evidence="2" type="ORF">TrVE_jg10674</name>
</gene>
<accession>A0A9W7F759</accession>
<comment type="caution">
    <text evidence="2">The sequence shown here is derived from an EMBL/GenBank/DDBJ whole genome shotgun (WGS) entry which is preliminary data.</text>
</comment>
<dbReference type="Gene3D" id="2.60.120.200">
    <property type="match status" value="3"/>
</dbReference>
<protein>
    <submittedName>
        <fullName evidence="2">Uncharacterized protein</fullName>
    </submittedName>
</protein>
<dbReference type="EMBL" id="BRXX01000338">
    <property type="protein sequence ID" value="GMI05844.1"/>
    <property type="molecule type" value="Genomic_DNA"/>
</dbReference>
<dbReference type="AlphaFoldDB" id="A0A9W7F759"/>
<dbReference type="InterPro" id="IPR013320">
    <property type="entry name" value="ConA-like_dom_sf"/>
</dbReference>
<evidence type="ECO:0000256" key="1">
    <source>
        <dbReference type="SAM" id="MobiDB-lite"/>
    </source>
</evidence>
<reference evidence="3" key="1">
    <citation type="journal article" date="2023" name="Commun. Biol.">
        <title>Genome analysis of Parmales, the sister group of diatoms, reveals the evolutionary specialization of diatoms from phago-mixotrophs to photoautotrophs.</title>
        <authorList>
            <person name="Ban H."/>
            <person name="Sato S."/>
            <person name="Yoshikawa S."/>
            <person name="Yamada K."/>
            <person name="Nakamura Y."/>
            <person name="Ichinomiya M."/>
            <person name="Sato N."/>
            <person name="Blanc-Mathieu R."/>
            <person name="Endo H."/>
            <person name="Kuwata A."/>
            <person name="Ogata H."/>
        </authorList>
    </citation>
    <scope>NUCLEOTIDE SEQUENCE [LARGE SCALE GENOMIC DNA]</scope>
    <source>
        <strain evidence="3">NIES 3699</strain>
    </source>
</reference>
<name>A0A9W7F759_9STRA</name>
<sequence>MYLITSQGVIATLYPDLYTGSSDTFRSRRENLDGREKGSLSNESEVASLKAASGVPTMDLSPVPDCLALSPECAPASLLTVPLTTTCTEWKASIGCLENAGAVCTDAERDVIKSYESALCDGDDEGPMLEESGSASAEPKNSKLEVGAEDHLEGVPEESSLLRKSLIPTEDKISSYSASRRLDDAAHHFWDFRGCHNAGAVYDDFATTVDLIAVPMNGATCSADGLSLDGNDDYADITDFEFGGTSSFEVYVKYNSFNNYGMVFDFGNGEGSDNFYLSSNGATSTIEWSVRQGSTYKIIQTSNFDSSTWTHVVATVSGSTMKVYKNGVLAGTKTDGHEPNVLTRANHIIGASNWGGMNYFMDGTIAYLKMWHGVELQQSDVTSLYAPHNTAHHFWDFRGCTSNQIDIVEGQPFVSNGKAVMKFRGEYWYLVRRVPHHLNRWHQATDNLRGTQAAYGSYNTDAVSGTDEFSLQFSSLTWDKMLVNTGDNSKWVELSRTLVDSFATLECNYCQMNFIMTSEGNTTPFQYMRQVQPEDPWISPSDHVIGPQLYGENSSPASFWQVDSTGANVWVNSIDGPGDGATWTYYDDIIAGDLVATPKNGASCGADGLRLDGNDDYVDINDWTWGGTTSIEVYVKYDSFNSYSRVFDFGNGAGSDDVLLYNQGTTSTMSWNVRRGPTNKGLLTSNFDSSTWTHVVVTVKGNTMKVFKNGILVGTTTNGHEPNVLTRTHHIIGAANEGGMHYFMDGTIAYVKMWHGVELQQSDVTSLYSPHNTAHHFWDFRGCTTGGSVTDSIAGDLVATPVNGPVCGGDGLRLDGNNDYVDIDDWEWGGTTSIEAYVKYDSFNSWSRVFDFGNGESSDNVFLANSETTSTPHWDIAQGSSTKYLAPEPEWRYIFQIEDDRNLDDLPNSQTDLAAGFSTDNANYIGNTALEALSWTEIEMCAGRRASPSSEPTLDCIPLTEEDATTSVVQVVKCLTGQTSICSGTFWKCHDMNEVDDDGMSVCNLSDTDRPIDWIIPGSTWGMNIYVGAGYAWHAEGYGLSMQPSSSTAEFGAYSCIGSGSSCGVPDGSTTYSGVKDSNIFQVRYKQAGTAPSNFDSSTWTHVVATISGTTMKVYKNGVLAGTKTDGHEP</sequence>
<feature type="region of interest" description="Disordered" evidence="1">
    <location>
        <begin position="122"/>
        <end position="143"/>
    </location>
</feature>
<evidence type="ECO:0000313" key="2">
    <source>
        <dbReference type="EMBL" id="GMI05844.1"/>
    </source>
</evidence>
<dbReference type="SUPFAM" id="SSF49899">
    <property type="entry name" value="Concanavalin A-like lectins/glucanases"/>
    <property type="match status" value="4"/>
</dbReference>
<dbReference type="Pfam" id="PF13385">
    <property type="entry name" value="Laminin_G_3"/>
    <property type="match status" value="3"/>
</dbReference>
<feature type="non-terminal residue" evidence="2">
    <location>
        <position position="1130"/>
    </location>
</feature>
<dbReference type="Proteomes" id="UP001165160">
    <property type="component" value="Unassembled WGS sequence"/>
</dbReference>
<proteinExistence type="predicted"/>
<keyword evidence="3" id="KW-1185">Reference proteome</keyword>
<evidence type="ECO:0000313" key="3">
    <source>
        <dbReference type="Proteomes" id="UP001165160"/>
    </source>
</evidence>
<organism evidence="2 3">
    <name type="scientific">Triparma verrucosa</name>
    <dbReference type="NCBI Taxonomy" id="1606542"/>
    <lineage>
        <taxon>Eukaryota</taxon>
        <taxon>Sar</taxon>
        <taxon>Stramenopiles</taxon>
        <taxon>Ochrophyta</taxon>
        <taxon>Bolidophyceae</taxon>
        <taxon>Parmales</taxon>
        <taxon>Triparmaceae</taxon>
        <taxon>Triparma</taxon>
    </lineage>
</organism>